<dbReference type="STRING" id="10228.B3S046"/>
<proteinExistence type="predicted"/>
<feature type="region of interest" description="Disordered" evidence="1">
    <location>
        <begin position="1"/>
        <end position="43"/>
    </location>
</feature>
<dbReference type="Pfam" id="PF12752">
    <property type="entry name" value="SUZ"/>
    <property type="match status" value="1"/>
</dbReference>
<feature type="domain" description="SUZ" evidence="2">
    <location>
        <begin position="38"/>
        <end position="110"/>
    </location>
</feature>
<dbReference type="EMBL" id="DS985246">
    <property type="protein sequence ID" value="EDV24326.1"/>
    <property type="molecule type" value="Genomic_DNA"/>
</dbReference>
<dbReference type="InterPro" id="IPR024771">
    <property type="entry name" value="SUZ"/>
</dbReference>
<evidence type="ECO:0000313" key="3">
    <source>
        <dbReference type="EMBL" id="EDV24326.1"/>
    </source>
</evidence>
<dbReference type="GeneID" id="6755065"/>
<dbReference type="HOGENOM" id="CLU_120658_1_0_1"/>
<keyword evidence="4" id="KW-1185">Reference proteome</keyword>
<protein>
    <recommendedName>
        <fullName evidence="2">SUZ domain-containing protein</fullName>
    </recommendedName>
</protein>
<gene>
    <name evidence="3" type="ORF">TRIADDRAFT_57681</name>
</gene>
<dbReference type="FunCoup" id="B3S046">
    <property type="interactions" value="1185"/>
</dbReference>
<dbReference type="Proteomes" id="UP000009022">
    <property type="component" value="Unassembled WGS sequence"/>
</dbReference>
<evidence type="ECO:0000313" key="4">
    <source>
        <dbReference type="Proteomes" id="UP000009022"/>
    </source>
</evidence>
<dbReference type="OMA" id="VIVHTNT"/>
<evidence type="ECO:0000256" key="1">
    <source>
        <dbReference type="SAM" id="MobiDB-lite"/>
    </source>
</evidence>
<dbReference type="InParanoid" id="B3S046"/>
<evidence type="ECO:0000259" key="2">
    <source>
        <dbReference type="PROSITE" id="PS51673"/>
    </source>
</evidence>
<feature type="compositionally biased region" description="Polar residues" evidence="1">
    <location>
        <begin position="77"/>
        <end position="90"/>
    </location>
</feature>
<dbReference type="PANTHER" id="PTHR31796:SF2">
    <property type="entry name" value="SUZ DOMAIN-CONTAINING PROTEIN 1"/>
    <property type="match status" value="1"/>
</dbReference>
<dbReference type="PROSITE" id="PS51673">
    <property type="entry name" value="SUZ"/>
    <property type="match status" value="1"/>
</dbReference>
<dbReference type="AlphaFoldDB" id="B3S046"/>
<dbReference type="PANTHER" id="PTHR31796">
    <property type="entry name" value="SUZ DOMAIN-CONTAINING PROTEIN 1"/>
    <property type="match status" value="1"/>
</dbReference>
<sequence>MADEPFDSWEEAAESQNFEKKLDQIERKQREKDTKTKTIPNVPSDTVIVEEDSRSTAFQPQIRILKRGAEQGGQRPIHSTVNPVQPQQKTLAEREAEYAAARARILGSDAETGPR</sequence>
<organism evidence="3 4">
    <name type="scientific">Trichoplax adhaerens</name>
    <name type="common">Trichoplax reptans</name>
    <dbReference type="NCBI Taxonomy" id="10228"/>
    <lineage>
        <taxon>Eukaryota</taxon>
        <taxon>Metazoa</taxon>
        <taxon>Placozoa</taxon>
        <taxon>Uniplacotomia</taxon>
        <taxon>Trichoplacea</taxon>
        <taxon>Trichoplacidae</taxon>
        <taxon>Trichoplax</taxon>
    </lineage>
</organism>
<dbReference type="OrthoDB" id="5373615at2759"/>
<dbReference type="InterPro" id="IPR039228">
    <property type="entry name" value="SZRD1"/>
</dbReference>
<accession>B3S046</accession>
<dbReference type="CTD" id="6755065"/>
<feature type="compositionally biased region" description="Acidic residues" evidence="1">
    <location>
        <begin position="1"/>
        <end position="13"/>
    </location>
</feature>
<dbReference type="RefSeq" id="XP_002113852.1">
    <property type="nucleotide sequence ID" value="XM_002113816.1"/>
</dbReference>
<dbReference type="KEGG" id="tad:TRIADDRAFT_57681"/>
<reference evidence="3 4" key="1">
    <citation type="journal article" date="2008" name="Nature">
        <title>The Trichoplax genome and the nature of placozoans.</title>
        <authorList>
            <person name="Srivastava M."/>
            <person name="Begovic E."/>
            <person name="Chapman J."/>
            <person name="Putnam N.H."/>
            <person name="Hellsten U."/>
            <person name="Kawashima T."/>
            <person name="Kuo A."/>
            <person name="Mitros T."/>
            <person name="Salamov A."/>
            <person name="Carpenter M.L."/>
            <person name="Signorovitch A.Y."/>
            <person name="Moreno M.A."/>
            <person name="Kamm K."/>
            <person name="Grimwood J."/>
            <person name="Schmutz J."/>
            <person name="Shapiro H."/>
            <person name="Grigoriev I.V."/>
            <person name="Buss L.W."/>
            <person name="Schierwater B."/>
            <person name="Dellaporta S.L."/>
            <person name="Rokhsar D.S."/>
        </authorList>
    </citation>
    <scope>NUCLEOTIDE SEQUENCE [LARGE SCALE GENOMIC DNA]</scope>
    <source>
        <strain evidence="3 4">Grell-BS-1999</strain>
    </source>
</reference>
<name>B3S046_TRIAD</name>
<dbReference type="PhylomeDB" id="B3S046"/>
<feature type="region of interest" description="Disordered" evidence="1">
    <location>
        <begin position="68"/>
        <end position="96"/>
    </location>
</feature>
<feature type="compositionally biased region" description="Basic and acidic residues" evidence="1">
    <location>
        <begin position="17"/>
        <end position="36"/>
    </location>
</feature>